<name>A0ACC0Y4T1_9ROSI</name>
<dbReference type="EMBL" id="CM047744">
    <property type="protein sequence ID" value="KAJ0028518.1"/>
    <property type="molecule type" value="Genomic_DNA"/>
</dbReference>
<comment type="caution">
    <text evidence="1">The sequence shown here is derived from an EMBL/GenBank/DDBJ whole genome shotgun (WGS) entry which is preliminary data.</text>
</comment>
<evidence type="ECO:0000313" key="2">
    <source>
        <dbReference type="Proteomes" id="UP001163603"/>
    </source>
</evidence>
<proteinExistence type="predicted"/>
<gene>
    <name evidence="1" type="ORF">Pint_36359</name>
</gene>
<keyword evidence="2" id="KW-1185">Reference proteome</keyword>
<organism evidence="1 2">
    <name type="scientific">Pistacia integerrima</name>
    <dbReference type="NCBI Taxonomy" id="434235"/>
    <lineage>
        <taxon>Eukaryota</taxon>
        <taxon>Viridiplantae</taxon>
        <taxon>Streptophyta</taxon>
        <taxon>Embryophyta</taxon>
        <taxon>Tracheophyta</taxon>
        <taxon>Spermatophyta</taxon>
        <taxon>Magnoliopsida</taxon>
        <taxon>eudicotyledons</taxon>
        <taxon>Gunneridae</taxon>
        <taxon>Pentapetalae</taxon>
        <taxon>rosids</taxon>
        <taxon>malvids</taxon>
        <taxon>Sapindales</taxon>
        <taxon>Anacardiaceae</taxon>
        <taxon>Pistacia</taxon>
    </lineage>
</organism>
<protein>
    <submittedName>
        <fullName evidence="1">Uncharacterized protein</fullName>
    </submittedName>
</protein>
<reference evidence="2" key="1">
    <citation type="journal article" date="2023" name="G3 (Bethesda)">
        <title>Genome assembly and association tests identify interacting loci associated with vigor, precocity, and sex in interspecific pistachio rootstocks.</title>
        <authorList>
            <person name="Palmer W."/>
            <person name="Jacygrad E."/>
            <person name="Sagayaradj S."/>
            <person name="Cavanaugh K."/>
            <person name="Han R."/>
            <person name="Bertier L."/>
            <person name="Beede B."/>
            <person name="Kafkas S."/>
            <person name="Golino D."/>
            <person name="Preece J."/>
            <person name="Michelmore R."/>
        </authorList>
    </citation>
    <scope>NUCLEOTIDE SEQUENCE [LARGE SCALE GENOMIC DNA]</scope>
</reference>
<dbReference type="Proteomes" id="UP001163603">
    <property type="component" value="Chromosome 9"/>
</dbReference>
<sequence length="41" mass="4648">MKKCEIENATRGAENSQMLLGCVRKLFVFALTFVKILLCDL</sequence>
<accession>A0ACC0Y4T1</accession>
<evidence type="ECO:0000313" key="1">
    <source>
        <dbReference type="EMBL" id="KAJ0028518.1"/>
    </source>
</evidence>